<evidence type="ECO:0000313" key="2">
    <source>
        <dbReference type="EMBL" id="KAA6372422.1"/>
    </source>
</evidence>
<sequence length="153" mass="17303">MALPSVSGRRTISKYSQQLVDAVVEATTIIFIGRENQPLLVQQMPEFFERFAVQKQQAKDMMRMLGDADGREYVPITKFIANSTQMSRKYPLEPLVLTLDDDTSAESDANGLGVSAGADEADDDENNKMNESGRMARWSACNSQWYRTREKKR</sequence>
<name>A0A5J4UQU3_9EUKA</name>
<evidence type="ECO:0000256" key="1">
    <source>
        <dbReference type="SAM" id="MobiDB-lite"/>
    </source>
</evidence>
<feature type="region of interest" description="Disordered" evidence="1">
    <location>
        <begin position="101"/>
        <end position="135"/>
    </location>
</feature>
<dbReference type="AlphaFoldDB" id="A0A5J4UQU3"/>
<reference evidence="2 3" key="1">
    <citation type="submission" date="2019-03" db="EMBL/GenBank/DDBJ databases">
        <title>Single cell metagenomics reveals metabolic interactions within the superorganism composed of flagellate Streblomastix strix and complex community of Bacteroidetes bacteria on its surface.</title>
        <authorList>
            <person name="Treitli S.C."/>
            <person name="Kolisko M."/>
            <person name="Husnik F."/>
            <person name="Keeling P."/>
            <person name="Hampl V."/>
        </authorList>
    </citation>
    <scope>NUCLEOTIDE SEQUENCE [LARGE SCALE GENOMIC DNA]</scope>
    <source>
        <strain evidence="2">ST1C</strain>
    </source>
</reference>
<accession>A0A5J4UQU3</accession>
<dbReference type="Proteomes" id="UP000324800">
    <property type="component" value="Unassembled WGS sequence"/>
</dbReference>
<protein>
    <submittedName>
        <fullName evidence="2">Uncharacterized protein</fullName>
    </submittedName>
</protein>
<comment type="caution">
    <text evidence="2">The sequence shown here is derived from an EMBL/GenBank/DDBJ whole genome shotgun (WGS) entry which is preliminary data.</text>
</comment>
<organism evidence="2 3">
    <name type="scientific">Streblomastix strix</name>
    <dbReference type="NCBI Taxonomy" id="222440"/>
    <lineage>
        <taxon>Eukaryota</taxon>
        <taxon>Metamonada</taxon>
        <taxon>Preaxostyla</taxon>
        <taxon>Oxymonadida</taxon>
        <taxon>Streblomastigidae</taxon>
        <taxon>Streblomastix</taxon>
    </lineage>
</organism>
<evidence type="ECO:0000313" key="3">
    <source>
        <dbReference type="Proteomes" id="UP000324800"/>
    </source>
</evidence>
<dbReference type="EMBL" id="SNRW01013613">
    <property type="protein sequence ID" value="KAA6372422.1"/>
    <property type="molecule type" value="Genomic_DNA"/>
</dbReference>
<proteinExistence type="predicted"/>
<gene>
    <name evidence="2" type="ORF">EZS28_032051</name>
</gene>